<dbReference type="PANTHER" id="PTHR11014">
    <property type="entry name" value="PEPTIDASE M20 FAMILY MEMBER"/>
    <property type="match status" value="1"/>
</dbReference>
<name>A0A0N9HPN1_9PSEU</name>
<dbReference type="Gene3D" id="3.30.70.360">
    <property type="match status" value="1"/>
</dbReference>
<evidence type="ECO:0000259" key="4">
    <source>
        <dbReference type="Pfam" id="PF07687"/>
    </source>
</evidence>
<dbReference type="Pfam" id="PF07687">
    <property type="entry name" value="M20_dimer"/>
    <property type="match status" value="1"/>
</dbReference>
<dbReference type="GO" id="GO:0050118">
    <property type="term" value="F:N-acetyldiaminopimelate deacetylase activity"/>
    <property type="evidence" value="ECO:0007669"/>
    <property type="project" value="UniProtKB-ARBA"/>
</dbReference>
<keyword evidence="1 5" id="KW-0378">Hydrolase</keyword>
<sequence length="401" mass="42130">MSTLANVNLADFYRDLHEHPELSRQEHRTAGKAAEALASLGYEVTTGVGGTGVVALLRNGDGPTVMLRADMDALPIEEQTGLSYTSKVPGVMHACGHDMHVACLVGAAGKLLADKDSWAGTLMLVCQPAEETTEGARAMVADGLFERFGKPDIVLGQHVCPLPAGMIGYGTGPVMAGTDSVRVTLHGRGGHGSRPETTVDPVLMAANVVVRLQGIVAREVPPAETAVVTVGKLHAGTKDNIIPETAELDINMRTYTRQTRDLVHAAIERIVRAEAAASGAPKDPEFDWHDSAPVLVSDPGGTTRTVEAFTGRFGADKVMVMPVVTGSEDIGIFGDAAGVPTVFWFWGGLEFDVVVKAIQEGGVEALPSNHSPVFAPLVEPTLSTGVDALHVAALTWLGRPS</sequence>
<dbReference type="EMBL" id="CP012752">
    <property type="protein sequence ID" value="ALG06572.1"/>
    <property type="molecule type" value="Genomic_DNA"/>
</dbReference>
<dbReference type="Proteomes" id="UP000063699">
    <property type="component" value="Chromosome"/>
</dbReference>
<dbReference type="Gene3D" id="3.40.630.10">
    <property type="entry name" value="Zn peptidases"/>
    <property type="match status" value="1"/>
</dbReference>
<dbReference type="InterPro" id="IPR002933">
    <property type="entry name" value="Peptidase_M20"/>
</dbReference>
<dbReference type="GO" id="GO:0046872">
    <property type="term" value="F:metal ion binding"/>
    <property type="evidence" value="ECO:0007669"/>
    <property type="project" value="UniProtKB-KW"/>
</dbReference>
<organism evidence="5 6">
    <name type="scientific">Kibdelosporangium phytohabitans</name>
    <dbReference type="NCBI Taxonomy" id="860235"/>
    <lineage>
        <taxon>Bacteria</taxon>
        <taxon>Bacillati</taxon>
        <taxon>Actinomycetota</taxon>
        <taxon>Actinomycetes</taxon>
        <taxon>Pseudonocardiales</taxon>
        <taxon>Pseudonocardiaceae</taxon>
        <taxon>Kibdelosporangium</taxon>
    </lineage>
</organism>
<dbReference type="InterPro" id="IPR011650">
    <property type="entry name" value="Peptidase_M20_dimer"/>
</dbReference>
<reference evidence="5 6" key="1">
    <citation type="submission" date="2015-07" db="EMBL/GenBank/DDBJ databases">
        <title>Genome sequencing of Kibdelosporangium phytohabitans.</title>
        <authorList>
            <person name="Qin S."/>
            <person name="Xing K."/>
        </authorList>
    </citation>
    <scope>NUCLEOTIDE SEQUENCE [LARGE SCALE GENOMIC DNA]</scope>
    <source>
        <strain evidence="5 6">KLBMP1111</strain>
    </source>
</reference>
<gene>
    <name evidence="5" type="ORF">AOZ06_06200</name>
</gene>
<dbReference type="AlphaFoldDB" id="A0A0N9HPN1"/>
<feature type="binding site" evidence="2">
    <location>
        <position position="158"/>
    </location>
    <ligand>
        <name>Mn(2+)</name>
        <dbReference type="ChEBI" id="CHEBI:29035"/>
        <label>2</label>
    </ligand>
</feature>
<dbReference type="OrthoDB" id="9777385at2"/>
<feature type="domain" description="Peptidase M20 dimerisation" evidence="4">
    <location>
        <begin position="178"/>
        <end position="276"/>
    </location>
</feature>
<keyword evidence="2" id="KW-0464">Manganese</keyword>
<feature type="binding site" evidence="2">
    <location>
        <position position="131"/>
    </location>
    <ligand>
        <name>Mn(2+)</name>
        <dbReference type="ChEBI" id="CHEBI:29035"/>
        <label>2</label>
    </ligand>
</feature>
<evidence type="ECO:0000313" key="6">
    <source>
        <dbReference type="Proteomes" id="UP000063699"/>
    </source>
</evidence>
<feature type="binding site" evidence="2">
    <location>
        <position position="370"/>
    </location>
    <ligand>
        <name>Mn(2+)</name>
        <dbReference type="ChEBI" id="CHEBI:29035"/>
        <label>2</label>
    </ligand>
</feature>
<dbReference type="Pfam" id="PF01546">
    <property type="entry name" value="Peptidase_M20"/>
    <property type="match status" value="1"/>
</dbReference>
<dbReference type="GO" id="GO:0019877">
    <property type="term" value="P:diaminopimelate biosynthetic process"/>
    <property type="evidence" value="ECO:0007669"/>
    <property type="project" value="UniProtKB-ARBA"/>
</dbReference>
<dbReference type="SUPFAM" id="SSF55031">
    <property type="entry name" value="Bacterial exopeptidase dimerisation domain"/>
    <property type="match status" value="1"/>
</dbReference>
<dbReference type="SUPFAM" id="SSF53187">
    <property type="entry name" value="Zn-dependent exopeptidases"/>
    <property type="match status" value="1"/>
</dbReference>
<protein>
    <submittedName>
        <fullName evidence="5">Amidohydrolase</fullName>
    </submittedName>
</protein>
<dbReference type="InterPro" id="IPR036264">
    <property type="entry name" value="Bact_exopeptidase_dim_dom"/>
</dbReference>
<keyword evidence="6" id="KW-1185">Reference proteome</keyword>
<feature type="region of interest" description="Disordered" evidence="3">
    <location>
        <begin position="278"/>
        <end position="299"/>
    </location>
</feature>
<dbReference type="InterPro" id="IPR017439">
    <property type="entry name" value="Amidohydrolase"/>
</dbReference>
<dbReference type="STRING" id="860235.AOZ06_06200"/>
<dbReference type="KEGG" id="kphy:AOZ06_06200"/>
<keyword evidence="2" id="KW-0479">Metal-binding</keyword>
<evidence type="ECO:0000256" key="1">
    <source>
        <dbReference type="ARBA" id="ARBA00022801"/>
    </source>
</evidence>
<evidence type="ECO:0000256" key="3">
    <source>
        <dbReference type="SAM" id="MobiDB-lite"/>
    </source>
</evidence>
<feature type="binding site" evidence="2">
    <location>
        <position position="95"/>
    </location>
    <ligand>
        <name>Mn(2+)</name>
        <dbReference type="ChEBI" id="CHEBI:29035"/>
        <label>2</label>
    </ligand>
</feature>
<proteinExistence type="predicted"/>
<dbReference type="NCBIfam" id="TIGR01891">
    <property type="entry name" value="amidohydrolases"/>
    <property type="match status" value="1"/>
</dbReference>
<feature type="binding site" evidence="2">
    <location>
        <position position="97"/>
    </location>
    <ligand>
        <name>Mn(2+)</name>
        <dbReference type="ChEBI" id="CHEBI:29035"/>
        <label>2</label>
    </ligand>
</feature>
<accession>A0A0N9HPN1</accession>
<evidence type="ECO:0000256" key="2">
    <source>
        <dbReference type="PIRSR" id="PIRSR005962-1"/>
    </source>
</evidence>
<dbReference type="PIRSF" id="PIRSF005962">
    <property type="entry name" value="Pept_M20D_amidohydro"/>
    <property type="match status" value="1"/>
</dbReference>
<dbReference type="PANTHER" id="PTHR11014:SF63">
    <property type="entry name" value="METALLOPEPTIDASE, PUTATIVE (AFU_ORTHOLOGUE AFUA_6G09600)-RELATED"/>
    <property type="match status" value="1"/>
</dbReference>
<dbReference type="FunFam" id="3.30.70.360:FF:000001">
    <property type="entry name" value="N-acetyldiaminopimelate deacetylase"/>
    <property type="match status" value="1"/>
</dbReference>
<evidence type="ECO:0000313" key="5">
    <source>
        <dbReference type="EMBL" id="ALG06572.1"/>
    </source>
</evidence>
<comment type="cofactor">
    <cofactor evidence="2">
        <name>Mn(2+)</name>
        <dbReference type="ChEBI" id="CHEBI:29035"/>
    </cofactor>
    <text evidence="2">The Mn(2+) ion enhances activity.</text>
</comment>